<keyword evidence="2 7" id="KW-0285">Flavoprotein</keyword>
<dbReference type="GO" id="GO:0004459">
    <property type="term" value="F:L-lactate dehydrogenase (NAD+) activity"/>
    <property type="evidence" value="ECO:0007669"/>
    <property type="project" value="TreeGrafter"/>
</dbReference>
<dbReference type="EMBL" id="JACVVX010000014">
    <property type="protein sequence ID" value="MBD0417462.1"/>
    <property type="molecule type" value="Genomic_DNA"/>
</dbReference>
<dbReference type="InterPro" id="IPR008259">
    <property type="entry name" value="FMN_hydac_DH_AS"/>
</dbReference>
<evidence type="ECO:0000256" key="5">
    <source>
        <dbReference type="ARBA" id="ARBA00024042"/>
    </source>
</evidence>
<feature type="binding site" evidence="7">
    <location>
        <begin position="361"/>
        <end position="362"/>
    </location>
    <ligand>
        <name>FMN</name>
        <dbReference type="ChEBI" id="CHEBI:58210"/>
    </ligand>
</feature>
<dbReference type="SUPFAM" id="SSF51395">
    <property type="entry name" value="FMN-linked oxidoreductases"/>
    <property type="match status" value="1"/>
</dbReference>
<dbReference type="Gene3D" id="3.20.20.70">
    <property type="entry name" value="Aldolase class I"/>
    <property type="match status" value="1"/>
</dbReference>
<feature type="binding site" evidence="7">
    <location>
        <position position="158"/>
    </location>
    <ligand>
        <name>FMN</name>
        <dbReference type="ChEBI" id="CHEBI:58210"/>
    </ligand>
</feature>
<gene>
    <name evidence="9" type="ORF">ICI42_22760</name>
</gene>
<evidence type="ECO:0000256" key="2">
    <source>
        <dbReference type="ARBA" id="ARBA00022630"/>
    </source>
</evidence>
<dbReference type="PANTHER" id="PTHR10578">
    <property type="entry name" value="S -2-HYDROXY-ACID OXIDASE-RELATED"/>
    <property type="match status" value="1"/>
</dbReference>
<dbReference type="InterPro" id="IPR013785">
    <property type="entry name" value="Aldolase_TIM"/>
</dbReference>
<feature type="domain" description="FMN hydroxy acid dehydrogenase" evidence="8">
    <location>
        <begin position="30"/>
        <end position="410"/>
    </location>
</feature>
<keyword evidence="3 7" id="KW-0288">FMN</keyword>
<dbReference type="Pfam" id="PF01070">
    <property type="entry name" value="FMN_dh"/>
    <property type="match status" value="1"/>
</dbReference>
<feature type="binding site" evidence="7">
    <location>
        <position position="308"/>
    </location>
    <ligand>
        <name>glyoxylate</name>
        <dbReference type="ChEBI" id="CHEBI:36655"/>
    </ligand>
</feature>
<feature type="binding site" evidence="7">
    <location>
        <position position="160"/>
    </location>
    <ligand>
        <name>glyoxylate</name>
        <dbReference type="ChEBI" id="CHEBI:36655"/>
    </ligand>
</feature>
<accession>A0A8J6U9K4</accession>
<dbReference type="InterPro" id="IPR037396">
    <property type="entry name" value="FMN_HAD"/>
</dbReference>
<dbReference type="CDD" id="cd02809">
    <property type="entry name" value="alpha_hydroxyacid_oxid_FMN"/>
    <property type="match status" value="1"/>
</dbReference>
<evidence type="ECO:0000313" key="10">
    <source>
        <dbReference type="Proteomes" id="UP000643405"/>
    </source>
</evidence>
<evidence type="ECO:0000259" key="8">
    <source>
        <dbReference type="PROSITE" id="PS51349"/>
    </source>
</evidence>
<proteinExistence type="inferred from homology"/>
<dbReference type="RefSeq" id="WP_188166902.1">
    <property type="nucleotide sequence ID" value="NZ_JACVVX010000014.1"/>
</dbReference>
<feature type="binding site" evidence="7">
    <location>
        <begin position="109"/>
        <end position="111"/>
    </location>
    <ligand>
        <name>FMN</name>
        <dbReference type="ChEBI" id="CHEBI:58210"/>
    </ligand>
</feature>
<dbReference type="InterPro" id="IPR012133">
    <property type="entry name" value="Alpha-hydoxy_acid_DH_FMN"/>
</dbReference>
<dbReference type="AlphaFoldDB" id="A0A8J6U9K4"/>
<dbReference type="GO" id="GO:0005886">
    <property type="term" value="C:plasma membrane"/>
    <property type="evidence" value="ECO:0007669"/>
    <property type="project" value="TreeGrafter"/>
</dbReference>
<dbReference type="Proteomes" id="UP000643405">
    <property type="component" value="Unassembled WGS sequence"/>
</dbReference>
<feature type="active site" description="Proton acceptor" evidence="6">
    <location>
        <position position="308"/>
    </location>
</feature>
<dbReference type="GO" id="GO:0009060">
    <property type="term" value="P:aerobic respiration"/>
    <property type="evidence" value="ECO:0007669"/>
    <property type="project" value="TreeGrafter"/>
</dbReference>
<feature type="binding site" evidence="7">
    <location>
        <position position="306"/>
    </location>
    <ligand>
        <name>FMN</name>
        <dbReference type="ChEBI" id="CHEBI:58210"/>
    </ligand>
</feature>
<protein>
    <submittedName>
        <fullName evidence="9">Alpha-hydroxy-acid oxidizing protein</fullName>
    </submittedName>
</protein>
<dbReference type="GO" id="GO:0010181">
    <property type="term" value="F:FMN binding"/>
    <property type="evidence" value="ECO:0007669"/>
    <property type="project" value="InterPro"/>
</dbReference>
<keyword evidence="10" id="KW-1185">Reference proteome</keyword>
<evidence type="ECO:0000256" key="4">
    <source>
        <dbReference type="ARBA" id="ARBA00023002"/>
    </source>
</evidence>
<feature type="binding site" evidence="7">
    <location>
        <position position="56"/>
    </location>
    <ligand>
        <name>glyoxylate</name>
        <dbReference type="ChEBI" id="CHEBI:36655"/>
    </ligand>
</feature>
<dbReference type="PANTHER" id="PTHR10578:SF107">
    <property type="entry name" value="2-HYDROXYACID OXIDASE 1"/>
    <property type="match status" value="1"/>
</dbReference>
<feature type="binding site" evidence="7">
    <location>
        <position position="138"/>
    </location>
    <ligand>
        <name>FMN</name>
        <dbReference type="ChEBI" id="CHEBI:58210"/>
    </ligand>
</feature>
<evidence type="ECO:0000256" key="6">
    <source>
        <dbReference type="PIRSR" id="PIRSR000138-1"/>
    </source>
</evidence>
<sequence length="410" mass="44659">MTDTGRTNILTGIPDQVVVAARPPSRADPRLARRFLNLDDFQGAAKRRLPRQIYGYYAGAAETEQSLRDNRGSFQELALIPRVLADVSRRTTAKSLFGRDYRLPIGIAPMGLSGLSTYQGDLVLAQSALAENIPMIVSATSIMPLERLAREGGADWFQAYLPGEPERIDAMVDRVALAGFSTLVLTADVPVPANRENNERTGFSIPLRPSLRLFVDGLMRPSWSVGTFLRTLSDAAPRFENMDAFRGPPVFSRNLVRQIGARDQLSWSHAARIRDRWQGKLVVKGLLSAADAAKAREIGADGIIVSNHGGRQLDGAIAPLRVLPEIVKESGSMQVMIDGGVRRGTDVLKALAAGADFVFIGRPFLMSAVFGKSAVRHAISIMAEEIGRDMALLGINSLDQLDASFIRKIK</sequence>
<evidence type="ECO:0000313" key="9">
    <source>
        <dbReference type="EMBL" id="MBD0417462.1"/>
    </source>
</evidence>
<feature type="binding site" evidence="7">
    <location>
        <position position="195"/>
    </location>
    <ligand>
        <name>glyoxylate</name>
        <dbReference type="ChEBI" id="CHEBI:36655"/>
    </ligand>
</feature>
<evidence type="ECO:0000256" key="3">
    <source>
        <dbReference type="ARBA" id="ARBA00022643"/>
    </source>
</evidence>
<comment type="similarity">
    <text evidence="5">Belongs to the FMN-dependent alpha-hydroxy acid dehydrogenase family.</text>
</comment>
<feature type="binding site" evidence="7">
    <location>
        <begin position="338"/>
        <end position="342"/>
    </location>
    <ligand>
        <name>FMN</name>
        <dbReference type="ChEBI" id="CHEBI:58210"/>
    </ligand>
</feature>
<feature type="binding site" evidence="7">
    <location>
        <position position="284"/>
    </location>
    <ligand>
        <name>FMN</name>
        <dbReference type="ChEBI" id="CHEBI:58210"/>
    </ligand>
</feature>
<organism evidence="9 10">
    <name type="scientific">Oryzicola mucosus</name>
    <dbReference type="NCBI Taxonomy" id="2767425"/>
    <lineage>
        <taxon>Bacteria</taxon>
        <taxon>Pseudomonadati</taxon>
        <taxon>Pseudomonadota</taxon>
        <taxon>Alphaproteobacteria</taxon>
        <taxon>Hyphomicrobiales</taxon>
        <taxon>Phyllobacteriaceae</taxon>
        <taxon>Oryzicola</taxon>
    </lineage>
</organism>
<dbReference type="InterPro" id="IPR000262">
    <property type="entry name" value="FMN-dep_DH"/>
</dbReference>
<dbReference type="PIRSF" id="PIRSF000138">
    <property type="entry name" value="Al-hdrx_acd_dh"/>
    <property type="match status" value="1"/>
</dbReference>
<comment type="caution">
    <text evidence="9">The sequence shown here is derived from an EMBL/GenBank/DDBJ whole genome shotgun (WGS) entry which is preliminary data.</text>
</comment>
<reference evidence="9" key="1">
    <citation type="submission" date="2020-09" db="EMBL/GenBank/DDBJ databases">
        <title>Genome seq and assembly of Tianweitania sp.</title>
        <authorList>
            <person name="Chhetri G."/>
        </authorList>
    </citation>
    <scope>NUCLEOTIDE SEQUENCE</scope>
    <source>
        <strain evidence="9">Rool2</strain>
    </source>
</reference>
<feature type="binding site" evidence="7">
    <location>
        <position position="311"/>
    </location>
    <ligand>
        <name>glyoxylate</name>
        <dbReference type="ChEBI" id="CHEBI:36655"/>
    </ligand>
</feature>
<keyword evidence="4" id="KW-0560">Oxidoreductase</keyword>
<comment type="cofactor">
    <cofactor evidence="1">
        <name>FMN</name>
        <dbReference type="ChEBI" id="CHEBI:58210"/>
    </cofactor>
</comment>
<evidence type="ECO:0000256" key="1">
    <source>
        <dbReference type="ARBA" id="ARBA00001917"/>
    </source>
</evidence>
<dbReference type="PROSITE" id="PS51349">
    <property type="entry name" value="FMN_HYDROXY_ACID_DH_2"/>
    <property type="match status" value="1"/>
</dbReference>
<name>A0A8J6U9K4_9HYPH</name>
<feature type="binding site" evidence="7">
    <location>
        <position position="186"/>
    </location>
    <ligand>
        <name>FMN</name>
        <dbReference type="ChEBI" id="CHEBI:58210"/>
    </ligand>
</feature>
<dbReference type="PROSITE" id="PS00557">
    <property type="entry name" value="FMN_HYDROXY_ACID_DH_1"/>
    <property type="match status" value="1"/>
</dbReference>
<evidence type="ECO:0000256" key="7">
    <source>
        <dbReference type="PIRSR" id="PIRSR000138-2"/>
    </source>
</evidence>